<proteinExistence type="predicted"/>
<name>A0A5B2WTL4_9PSEU</name>
<sequence>MDRRWARELASRLEWRGRHGDEALVPVLHPSLTGGAGRAPSGRDSPPLAGGSRRRFVRGASIAAAAVATAVGFGLDRLVIGGQRSVARRTGTAEPTLEPYSGQWRFVAAGKDLPEGGVCPFDLGAVVGFVERADGTVRGIAGVCTHLGCRLMLDTPARQLSCPCHNAAFSMTGAVLRHQLPVPPPVLPRLLVREAGGVIQVFVP</sequence>
<keyword evidence="1" id="KW-0001">2Fe-2S</keyword>
<dbReference type="InterPro" id="IPR017941">
    <property type="entry name" value="Rieske_2Fe-2S"/>
</dbReference>
<keyword evidence="3" id="KW-0408">Iron</keyword>
<evidence type="ECO:0000256" key="3">
    <source>
        <dbReference type="ARBA" id="ARBA00023004"/>
    </source>
</evidence>
<evidence type="ECO:0000256" key="4">
    <source>
        <dbReference type="ARBA" id="ARBA00023014"/>
    </source>
</evidence>
<organism evidence="7 8">
    <name type="scientific">Solihabitans fulvus</name>
    <dbReference type="NCBI Taxonomy" id="1892852"/>
    <lineage>
        <taxon>Bacteria</taxon>
        <taxon>Bacillati</taxon>
        <taxon>Actinomycetota</taxon>
        <taxon>Actinomycetes</taxon>
        <taxon>Pseudonocardiales</taxon>
        <taxon>Pseudonocardiaceae</taxon>
        <taxon>Solihabitans</taxon>
    </lineage>
</organism>
<reference evidence="7 8" key="1">
    <citation type="submission" date="2019-09" db="EMBL/GenBank/DDBJ databases">
        <title>Goodfellowia gen. nov., a new genus of the Pseudonocardineae related to Actinoalloteichus, containing Goodfellowia coeruleoviolacea gen. nov., comb. nov. gen. nov., comb. nov.</title>
        <authorList>
            <person name="Labeda D."/>
        </authorList>
    </citation>
    <scope>NUCLEOTIDE SEQUENCE [LARGE SCALE GENOMIC DNA]</scope>
    <source>
        <strain evidence="7 8">AN110305</strain>
    </source>
</reference>
<dbReference type="InterPro" id="IPR036922">
    <property type="entry name" value="Rieske_2Fe-2S_sf"/>
</dbReference>
<gene>
    <name evidence="7" type="ORF">F0L68_30995</name>
</gene>
<dbReference type="Gene3D" id="2.102.10.10">
    <property type="entry name" value="Rieske [2Fe-2S] iron-sulphur domain"/>
    <property type="match status" value="1"/>
</dbReference>
<protein>
    <submittedName>
        <fullName evidence="7">Rieske 2Fe-2S domain-containing protein</fullName>
    </submittedName>
</protein>
<evidence type="ECO:0000259" key="6">
    <source>
        <dbReference type="PROSITE" id="PS51296"/>
    </source>
</evidence>
<keyword evidence="2" id="KW-0479">Metal-binding</keyword>
<dbReference type="AlphaFoldDB" id="A0A5B2WTL4"/>
<dbReference type="SUPFAM" id="SSF50022">
    <property type="entry name" value="ISP domain"/>
    <property type="match status" value="1"/>
</dbReference>
<dbReference type="GO" id="GO:0004497">
    <property type="term" value="F:monooxygenase activity"/>
    <property type="evidence" value="ECO:0007669"/>
    <property type="project" value="UniProtKB-ARBA"/>
</dbReference>
<dbReference type="RefSeq" id="WP_149853407.1">
    <property type="nucleotide sequence ID" value="NZ_VUOB01000063.1"/>
</dbReference>
<reference evidence="7 8" key="2">
    <citation type="submission" date="2019-09" db="EMBL/GenBank/DDBJ databases">
        <authorList>
            <person name="Jin C."/>
        </authorList>
    </citation>
    <scope>NUCLEOTIDE SEQUENCE [LARGE SCALE GENOMIC DNA]</scope>
    <source>
        <strain evidence="7 8">AN110305</strain>
    </source>
</reference>
<evidence type="ECO:0000256" key="1">
    <source>
        <dbReference type="ARBA" id="ARBA00022714"/>
    </source>
</evidence>
<feature type="region of interest" description="Disordered" evidence="5">
    <location>
        <begin position="31"/>
        <end position="50"/>
    </location>
</feature>
<dbReference type="OrthoDB" id="9767869at2"/>
<comment type="caution">
    <text evidence="7">The sequence shown here is derived from an EMBL/GenBank/DDBJ whole genome shotgun (WGS) entry which is preliminary data.</text>
</comment>
<dbReference type="CDD" id="cd03467">
    <property type="entry name" value="Rieske"/>
    <property type="match status" value="1"/>
</dbReference>
<dbReference type="GO" id="GO:0051537">
    <property type="term" value="F:2 iron, 2 sulfur cluster binding"/>
    <property type="evidence" value="ECO:0007669"/>
    <property type="project" value="UniProtKB-KW"/>
</dbReference>
<evidence type="ECO:0000313" key="7">
    <source>
        <dbReference type="EMBL" id="KAA2254042.1"/>
    </source>
</evidence>
<dbReference type="Pfam" id="PF00355">
    <property type="entry name" value="Rieske"/>
    <property type="match status" value="1"/>
</dbReference>
<keyword evidence="8" id="KW-1185">Reference proteome</keyword>
<accession>A0A5B2WTL4</accession>
<evidence type="ECO:0000256" key="5">
    <source>
        <dbReference type="SAM" id="MobiDB-lite"/>
    </source>
</evidence>
<keyword evidence="4" id="KW-0411">Iron-sulfur</keyword>
<dbReference type="Proteomes" id="UP000323454">
    <property type="component" value="Unassembled WGS sequence"/>
</dbReference>
<evidence type="ECO:0000256" key="2">
    <source>
        <dbReference type="ARBA" id="ARBA00022723"/>
    </source>
</evidence>
<feature type="domain" description="Rieske" evidence="6">
    <location>
        <begin position="104"/>
        <end position="201"/>
    </location>
</feature>
<dbReference type="EMBL" id="VUOB01000063">
    <property type="protein sequence ID" value="KAA2254042.1"/>
    <property type="molecule type" value="Genomic_DNA"/>
</dbReference>
<dbReference type="GO" id="GO:0046872">
    <property type="term" value="F:metal ion binding"/>
    <property type="evidence" value="ECO:0007669"/>
    <property type="project" value="UniProtKB-KW"/>
</dbReference>
<dbReference type="GO" id="GO:0016705">
    <property type="term" value="F:oxidoreductase activity, acting on paired donors, with incorporation or reduction of molecular oxygen"/>
    <property type="evidence" value="ECO:0007669"/>
    <property type="project" value="UniProtKB-ARBA"/>
</dbReference>
<dbReference type="PROSITE" id="PS51296">
    <property type="entry name" value="RIESKE"/>
    <property type="match status" value="1"/>
</dbReference>
<evidence type="ECO:0000313" key="8">
    <source>
        <dbReference type="Proteomes" id="UP000323454"/>
    </source>
</evidence>